<evidence type="ECO:0000313" key="9">
    <source>
        <dbReference type="Proteomes" id="UP000678276"/>
    </source>
</evidence>
<dbReference type="PANTHER" id="PTHR30213">
    <property type="entry name" value="INNER MEMBRANE PROTEIN YHJD"/>
    <property type="match status" value="1"/>
</dbReference>
<evidence type="ECO:0000256" key="1">
    <source>
        <dbReference type="ARBA" id="ARBA00004651"/>
    </source>
</evidence>
<comment type="subcellular location">
    <subcellularLocation>
        <location evidence="1">Cell membrane</location>
        <topology evidence="1">Multi-pass membrane protein</topology>
    </subcellularLocation>
</comment>
<feature type="transmembrane region" description="Helical" evidence="7">
    <location>
        <begin position="104"/>
        <end position="129"/>
    </location>
</feature>
<dbReference type="Pfam" id="PF03631">
    <property type="entry name" value="Virul_fac_BrkB"/>
    <property type="match status" value="1"/>
</dbReference>
<reference evidence="8 9" key="1">
    <citation type="submission" date="2021-04" db="EMBL/GenBank/DDBJ databases">
        <title>Whole genome sequence of Jiella sp. KSK16Y-1.</title>
        <authorList>
            <person name="Tuo L."/>
        </authorList>
    </citation>
    <scope>NUCLEOTIDE SEQUENCE [LARGE SCALE GENOMIC DNA]</scope>
    <source>
        <strain evidence="8 9">KSK16Y-1</strain>
    </source>
</reference>
<keyword evidence="3 7" id="KW-0812">Transmembrane</keyword>
<evidence type="ECO:0000256" key="7">
    <source>
        <dbReference type="SAM" id="Phobius"/>
    </source>
</evidence>
<accession>A0ABS4BMA9</accession>
<keyword evidence="2" id="KW-1003">Cell membrane</keyword>
<dbReference type="NCBIfam" id="TIGR00765">
    <property type="entry name" value="yihY_not_rbn"/>
    <property type="match status" value="1"/>
</dbReference>
<evidence type="ECO:0000256" key="3">
    <source>
        <dbReference type="ARBA" id="ARBA00022692"/>
    </source>
</evidence>
<evidence type="ECO:0000313" key="8">
    <source>
        <dbReference type="EMBL" id="MBP0617815.1"/>
    </source>
</evidence>
<keyword evidence="4 7" id="KW-1133">Transmembrane helix</keyword>
<dbReference type="Proteomes" id="UP000678276">
    <property type="component" value="Unassembled WGS sequence"/>
</dbReference>
<keyword evidence="9" id="KW-1185">Reference proteome</keyword>
<sequence length="367" mass="39900">MADSARGLDAASPGEIPPAGWKDVLWRIYQEISDDRVMLIAAGVTYYLLLAMVPALSALVSVYGLFADPSTIQQQISMLSSFVPGGGMDIIGEQLTRLSQQDNATLGVTFVISLALALWSANAGMKALFEAMNVAYDEHEERGFVKLTLISLAFTLAAVVSAILFIVVVVLLPIVLEFVGLGQSTEWLVRIASYVGMAVVVSLAVASLYRWGPCRANAQWKWITPGVILTMMLVMIVSVLFSWYVANFGSYNKTYGSLGALIGFMTWIWISSTILIIGGELNSEMEHQTARDTTTGPERPLGQRGAYMADHVAGDGRRGSDREQSTQDRKWQEPASRRPKRVSAGTLALAIPATLLLAAMQRRSKTS</sequence>
<dbReference type="PANTHER" id="PTHR30213:SF0">
    <property type="entry name" value="UPF0761 MEMBRANE PROTEIN YIHY"/>
    <property type="match status" value="1"/>
</dbReference>
<comment type="caution">
    <text evidence="8">The sequence shown here is derived from an EMBL/GenBank/DDBJ whole genome shotgun (WGS) entry which is preliminary data.</text>
</comment>
<feature type="transmembrane region" description="Helical" evidence="7">
    <location>
        <begin position="258"/>
        <end position="277"/>
    </location>
</feature>
<protein>
    <submittedName>
        <fullName evidence="8">YihY/virulence factor BrkB family protein</fullName>
    </submittedName>
</protein>
<feature type="compositionally biased region" description="Basic and acidic residues" evidence="6">
    <location>
        <begin position="312"/>
        <end position="336"/>
    </location>
</feature>
<evidence type="ECO:0000256" key="4">
    <source>
        <dbReference type="ARBA" id="ARBA00022989"/>
    </source>
</evidence>
<dbReference type="InterPro" id="IPR017039">
    <property type="entry name" value="Virul_fac_BrkB"/>
</dbReference>
<evidence type="ECO:0000256" key="2">
    <source>
        <dbReference type="ARBA" id="ARBA00022475"/>
    </source>
</evidence>
<keyword evidence="5 7" id="KW-0472">Membrane</keyword>
<proteinExistence type="predicted"/>
<organism evidence="8 9">
    <name type="scientific">Jiella mangrovi</name>
    <dbReference type="NCBI Taxonomy" id="2821407"/>
    <lineage>
        <taxon>Bacteria</taxon>
        <taxon>Pseudomonadati</taxon>
        <taxon>Pseudomonadota</taxon>
        <taxon>Alphaproteobacteria</taxon>
        <taxon>Hyphomicrobiales</taxon>
        <taxon>Aurantimonadaceae</taxon>
        <taxon>Jiella</taxon>
    </lineage>
</organism>
<feature type="transmembrane region" description="Helical" evidence="7">
    <location>
        <begin position="222"/>
        <end position="246"/>
    </location>
</feature>
<dbReference type="RefSeq" id="WP_209596973.1">
    <property type="nucleotide sequence ID" value="NZ_JAGJCF010000020.1"/>
</dbReference>
<name>A0ABS4BMA9_9HYPH</name>
<evidence type="ECO:0000256" key="6">
    <source>
        <dbReference type="SAM" id="MobiDB-lite"/>
    </source>
</evidence>
<dbReference type="EMBL" id="JAGJCF010000020">
    <property type="protein sequence ID" value="MBP0617815.1"/>
    <property type="molecule type" value="Genomic_DNA"/>
</dbReference>
<gene>
    <name evidence="8" type="ORF">J6595_19725</name>
</gene>
<evidence type="ECO:0000256" key="5">
    <source>
        <dbReference type="ARBA" id="ARBA00023136"/>
    </source>
</evidence>
<feature type="transmembrane region" description="Helical" evidence="7">
    <location>
        <begin position="149"/>
        <end position="175"/>
    </location>
</feature>
<feature type="transmembrane region" description="Helical" evidence="7">
    <location>
        <begin position="37"/>
        <end position="66"/>
    </location>
</feature>
<feature type="transmembrane region" description="Helical" evidence="7">
    <location>
        <begin position="187"/>
        <end position="210"/>
    </location>
</feature>
<feature type="region of interest" description="Disordered" evidence="6">
    <location>
        <begin position="312"/>
        <end position="343"/>
    </location>
</feature>